<keyword evidence="6" id="KW-0444">Lipid biosynthesis</keyword>
<dbReference type="GO" id="GO:0004605">
    <property type="term" value="F:phosphatidate cytidylyltransferase activity"/>
    <property type="evidence" value="ECO:0007669"/>
    <property type="project" value="UniProtKB-EC"/>
</dbReference>
<dbReference type="Proteomes" id="UP001479290">
    <property type="component" value="Unassembled WGS sequence"/>
</dbReference>
<keyword evidence="17" id="KW-1185">Reference proteome</keyword>
<keyword evidence="11" id="KW-0443">Lipid metabolism</keyword>
<keyword evidence="12 15" id="KW-0472">Membrane</keyword>
<evidence type="ECO:0000256" key="1">
    <source>
        <dbReference type="ARBA" id="ARBA00004141"/>
    </source>
</evidence>
<evidence type="ECO:0000256" key="11">
    <source>
        <dbReference type="ARBA" id="ARBA00023098"/>
    </source>
</evidence>
<dbReference type="InterPro" id="IPR016720">
    <property type="entry name" value="PC_Trfase_euk"/>
</dbReference>
<evidence type="ECO:0000256" key="13">
    <source>
        <dbReference type="ARBA" id="ARBA00023209"/>
    </source>
</evidence>
<evidence type="ECO:0000256" key="9">
    <source>
        <dbReference type="ARBA" id="ARBA00022695"/>
    </source>
</evidence>
<comment type="pathway">
    <text evidence="3">Lipid metabolism.</text>
</comment>
<evidence type="ECO:0000256" key="12">
    <source>
        <dbReference type="ARBA" id="ARBA00023136"/>
    </source>
</evidence>
<evidence type="ECO:0000256" key="4">
    <source>
        <dbReference type="ARBA" id="ARBA00010185"/>
    </source>
</evidence>
<evidence type="ECO:0000256" key="2">
    <source>
        <dbReference type="ARBA" id="ARBA00005119"/>
    </source>
</evidence>
<feature type="transmembrane region" description="Helical" evidence="15">
    <location>
        <begin position="73"/>
        <end position="94"/>
    </location>
</feature>
<evidence type="ECO:0000256" key="15">
    <source>
        <dbReference type="SAM" id="Phobius"/>
    </source>
</evidence>
<proteinExistence type="inferred from homology"/>
<feature type="non-terminal residue" evidence="16">
    <location>
        <position position="155"/>
    </location>
</feature>
<sequence length="155" mass="17854">KLCYRTMGAAGAMILRSISHKCLHGCKPHSLCRQGVTDSGVSEVPIPADDTTEVLNKTLSGLSLRLKNWWERYLWEILTPAMIPSFFFIFIVYLGPMVLMMMMPFLIKCFHQIITTGYREKITDYFFTLVQREGSVHMLSKYHHFIPFALNLVGF</sequence>
<dbReference type="PANTHER" id="PTHR13773:SF4">
    <property type="entry name" value="PHOSPHATIDATE CYTIDYLYLTRANSFERASE 2"/>
    <property type="match status" value="1"/>
</dbReference>
<keyword evidence="9" id="KW-0548">Nucleotidyltransferase</keyword>
<organism evidence="16 17">
    <name type="scientific">Culter alburnus</name>
    <name type="common">Topmouth culter</name>
    <dbReference type="NCBI Taxonomy" id="194366"/>
    <lineage>
        <taxon>Eukaryota</taxon>
        <taxon>Metazoa</taxon>
        <taxon>Chordata</taxon>
        <taxon>Craniata</taxon>
        <taxon>Vertebrata</taxon>
        <taxon>Euteleostomi</taxon>
        <taxon>Actinopterygii</taxon>
        <taxon>Neopterygii</taxon>
        <taxon>Teleostei</taxon>
        <taxon>Ostariophysi</taxon>
        <taxon>Cypriniformes</taxon>
        <taxon>Xenocyprididae</taxon>
        <taxon>Xenocypridinae</taxon>
        <taxon>Culter</taxon>
    </lineage>
</organism>
<comment type="caution">
    <text evidence="16">The sequence shown here is derived from an EMBL/GenBank/DDBJ whole genome shotgun (WGS) entry which is preliminary data.</text>
</comment>
<evidence type="ECO:0000313" key="16">
    <source>
        <dbReference type="EMBL" id="KAK9970343.1"/>
    </source>
</evidence>
<dbReference type="PANTHER" id="PTHR13773">
    <property type="entry name" value="PHOSPHATIDATE CYTIDYLYLTRANSFERASE"/>
    <property type="match status" value="1"/>
</dbReference>
<dbReference type="EC" id="2.7.7.41" evidence="5"/>
<dbReference type="GO" id="GO:0008654">
    <property type="term" value="P:phospholipid biosynthetic process"/>
    <property type="evidence" value="ECO:0007669"/>
    <property type="project" value="UniProtKB-KW"/>
</dbReference>
<evidence type="ECO:0000256" key="8">
    <source>
        <dbReference type="ARBA" id="ARBA00022692"/>
    </source>
</evidence>
<protein>
    <recommendedName>
        <fullName evidence="5">phosphatidate cytidylyltransferase</fullName>
        <ecNumber evidence="5">2.7.7.41</ecNumber>
    </recommendedName>
</protein>
<keyword evidence="14" id="KW-1208">Phospholipid metabolism</keyword>
<evidence type="ECO:0000256" key="7">
    <source>
        <dbReference type="ARBA" id="ARBA00022679"/>
    </source>
</evidence>
<keyword evidence="8 15" id="KW-0812">Transmembrane</keyword>
<dbReference type="GO" id="GO:0005789">
    <property type="term" value="C:endoplasmic reticulum membrane"/>
    <property type="evidence" value="ECO:0007669"/>
    <property type="project" value="TreeGrafter"/>
</dbReference>
<reference evidence="16 17" key="1">
    <citation type="submission" date="2024-05" db="EMBL/GenBank/DDBJ databases">
        <title>A high-quality chromosomal-level genome assembly of Topmouth culter (Culter alburnus).</title>
        <authorList>
            <person name="Zhao H."/>
        </authorList>
    </citation>
    <scope>NUCLEOTIDE SEQUENCE [LARGE SCALE GENOMIC DNA]</scope>
    <source>
        <strain evidence="16">CATC2023</strain>
        <tissue evidence="16">Muscle</tissue>
    </source>
</reference>
<evidence type="ECO:0000313" key="17">
    <source>
        <dbReference type="Proteomes" id="UP001479290"/>
    </source>
</evidence>
<name>A0AAW2ABW2_CULAL</name>
<evidence type="ECO:0000256" key="10">
    <source>
        <dbReference type="ARBA" id="ARBA00022989"/>
    </source>
</evidence>
<comment type="pathway">
    <text evidence="2">Phospholipid metabolism; CDP-diacylglycerol biosynthesis; CDP-diacylglycerol from sn-glycerol 3-phosphate: step 3/3.</text>
</comment>
<dbReference type="AlphaFoldDB" id="A0AAW2ABW2"/>
<feature type="non-terminal residue" evidence="16">
    <location>
        <position position="1"/>
    </location>
</feature>
<evidence type="ECO:0000256" key="6">
    <source>
        <dbReference type="ARBA" id="ARBA00022516"/>
    </source>
</evidence>
<keyword evidence="13" id="KW-0594">Phospholipid biosynthesis</keyword>
<evidence type="ECO:0000256" key="14">
    <source>
        <dbReference type="ARBA" id="ARBA00023264"/>
    </source>
</evidence>
<keyword evidence="7" id="KW-0808">Transferase</keyword>
<gene>
    <name evidence="16" type="ORF">ABG768_026291</name>
</gene>
<comment type="similarity">
    <text evidence="4">Belongs to the CDS family.</text>
</comment>
<keyword evidence="10 15" id="KW-1133">Transmembrane helix</keyword>
<evidence type="ECO:0000256" key="3">
    <source>
        <dbReference type="ARBA" id="ARBA00005189"/>
    </source>
</evidence>
<evidence type="ECO:0000256" key="5">
    <source>
        <dbReference type="ARBA" id="ARBA00012487"/>
    </source>
</evidence>
<accession>A0AAW2ABW2</accession>
<dbReference type="EMBL" id="JAWDJR010000008">
    <property type="protein sequence ID" value="KAK9970343.1"/>
    <property type="molecule type" value="Genomic_DNA"/>
</dbReference>
<comment type="subcellular location">
    <subcellularLocation>
        <location evidence="1">Membrane</location>
        <topology evidence="1">Multi-pass membrane protein</topology>
    </subcellularLocation>
</comment>